<proteinExistence type="predicted"/>
<name>A0A381TG32_9ZZZZ</name>
<sequence>MNLLIDQGCFKIYYRDPDTTGNRLFLSAHTSTVMDAVAEFNLIKGGFDTPLRIERYNTYGKLTDVFNMDGRYGVPRRKDMAYAL</sequence>
<organism evidence="1">
    <name type="scientific">marine metagenome</name>
    <dbReference type="NCBI Taxonomy" id="408172"/>
    <lineage>
        <taxon>unclassified sequences</taxon>
        <taxon>metagenomes</taxon>
        <taxon>ecological metagenomes</taxon>
    </lineage>
</organism>
<accession>A0A381TG32</accession>
<gene>
    <name evidence="1" type="ORF">METZ01_LOCUS67578</name>
</gene>
<protein>
    <submittedName>
        <fullName evidence="1">Uncharacterized protein</fullName>
    </submittedName>
</protein>
<dbReference type="AlphaFoldDB" id="A0A381TG32"/>
<evidence type="ECO:0000313" key="1">
    <source>
        <dbReference type="EMBL" id="SVA14724.1"/>
    </source>
</evidence>
<reference evidence="1" key="1">
    <citation type="submission" date="2018-05" db="EMBL/GenBank/DDBJ databases">
        <authorList>
            <person name="Lanie J.A."/>
            <person name="Ng W.-L."/>
            <person name="Kazmierczak K.M."/>
            <person name="Andrzejewski T.M."/>
            <person name="Davidsen T.M."/>
            <person name="Wayne K.J."/>
            <person name="Tettelin H."/>
            <person name="Glass J.I."/>
            <person name="Rusch D."/>
            <person name="Podicherti R."/>
            <person name="Tsui H.-C.T."/>
            <person name="Winkler M.E."/>
        </authorList>
    </citation>
    <scope>NUCLEOTIDE SEQUENCE</scope>
</reference>
<dbReference type="EMBL" id="UINC01004495">
    <property type="protein sequence ID" value="SVA14724.1"/>
    <property type="molecule type" value="Genomic_DNA"/>
</dbReference>